<dbReference type="OrthoDB" id="30457at2759"/>
<dbReference type="RefSeq" id="XP_001738642.1">
    <property type="nucleotide sequence ID" value="XM_001738590.1"/>
</dbReference>
<protein>
    <submittedName>
        <fullName evidence="4">Fimbrin, putative</fullName>
    </submittedName>
</protein>
<proteinExistence type="predicted"/>
<dbReference type="SUPFAM" id="SSF47576">
    <property type="entry name" value="Calponin-homology domain, CH-domain"/>
    <property type="match status" value="1"/>
</dbReference>
<accession>B0EKC3</accession>
<dbReference type="InterPro" id="IPR036872">
    <property type="entry name" value="CH_dom_sf"/>
</dbReference>
<dbReference type="PANTHER" id="PTHR19961">
    <property type="entry name" value="FIMBRIN/PLASTIN"/>
    <property type="match status" value="1"/>
</dbReference>
<dbReference type="GO" id="GO:0051017">
    <property type="term" value="P:actin filament bundle assembly"/>
    <property type="evidence" value="ECO:0007669"/>
    <property type="project" value="InterPro"/>
</dbReference>
<reference evidence="5" key="1">
    <citation type="submission" date="2007-12" db="EMBL/GenBank/DDBJ databases">
        <title>Annotation of Entamoeba dispar SAW760.</title>
        <authorList>
            <person name="Lorenzi H."/>
            <person name="Inman J."/>
            <person name="Schobel S."/>
            <person name="Amedeo P."/>
            <person name="Caler E."/>
        </authorList>
    </citation>
    <scope>NUCLEOTIDE SEQUENCE [LARGE SCALE GENOMIC DNA]</scope>
    <source>
        <strain evidence="5">ATCC PRA-260 / SAW760</strain>
    </source>
</reference>
<dbReference type="GeneID" id="5883733"/>
<evidence type="ECO:0000313" key="4">
    <source>
        <dbReference type="EMBL" id="EDR25023.1"/>
    </source>
</evidence>
<dbReference type="Pfam" id="PF00307">
    <property type="entry name" value="CH"/>
    <property type="match status" value="2"/>
</dbReference>
<dbReference type="GO" id="GO:0005737">
    <property type="term" value="C:cytoplasm"/>
    <property type="evidence" value="ECO:0007669"/>
    <property type="project" value="TreeGrafter"/>
</dbReference>
<dbReference type="VEuPathDB" id="AmoebaDB:EDI_019870"/>
<dbReference type="GO" id="GO:0051639">
    <property type="term" value="P:actin filament network formation"/>
    <property type="evidence" value="ECO:0007669"/>
    <property type="project" value="TreeGrafter"/>
</dbReference>
<dbReference type="AlphaFoldDB" id="B0EKC3"/>
<evidence type="ECO:0000313" key="5">
    <source>
        <dbReference type="Proteomes" id="UP000008076"/>
    </source>
</evidence>
<dbReference type="KEGG" id="edi:EDI_019870"/>
<dbReference type="SMART" id="SM00033">
    <property type="entry name" value="CH"/>
    <property type="match status" value="2"/>
</dbReference>
<dbReference type="PROSITE" id="PS50021">
    <property type="entry name" value="CH"/>
    <property type="match status" value="2"/>
</dbReference>
<organism evidence="5">
    <name type="scientific">Entamoeba dispar (strain ATCC PRA-260 / SAW760)</name>
    <dbReference type="NCBI Taxonomy" id="370354"/>
    <lineage>
        <taxon>Eukaryota</taxon>
        <taxon>Amoebozoa</taxon>
        <taxon>Evosea</taxon>
        <taxon>Archamoebae</taxon>
        <taxon>Mastigamoebida</taxon>
        <taxon>Entamoebidae</taxon>
        <taxon>Entamoeba</taxon>
    </lineage>
</organism>
<feature type="domain" description="Calponin-homology (CH)" evidence="3">
    <location>
        <begin position="163"/>
        <end position="265"/>
    </location>
</feature>
<evidence type="ECO:0000256" key="2">
    <source>
        <dbReference type="ARBA" id="ARBA00023203"/>
    </source>
</evidence>
<evidence type="ECO:0000256" key="1">
    <source>
        <dbReference type="ARBA" id="ARBA00022737"/>
    </source>
</evidence>
<dbReference type="Gene3D" id="1.10.418.10">
    <property type="entry name" value="Calponin-like domain"/>
    <property type="match status" value="2"/>
</dbReference>
<dbReference type="GO" id="GO:0051015">
    <property type="term" value="F:actin filament binding"/>
    <property type="evidence" value="ECO:0007669"/>
    <property type="project" value="InterPro"/>
</dbReference>
<gene>
    <name evidence="4" type="ORF">EDI_019870</name>
</gene>
<dbReference type="PANTHER" id="PTHR19961:SF18">
    <property type="entry name" value="FI19014P1"/>
    <property type="match status" value="1"/>
</dbReference>
<dbReference type="GO" id="GO:0032432">
    <property type="term" value="C:actin filament bundle"/>
    <property type="evidence" value="ECO:0007669"/>
    <property type="project" value="TreeGrafter"/>
</dbReference>
<name>B0EKC3_ENTDS</name>
<keyword evidence="1" id="KW-0677">Repeat</keyword>
<dbReference type="InterPro" id="IPR039959">
    <property type="entry name" value="Fimbrin/Plastin"/>
</dbReference>
<keyword evidence="5" id="KW-1185">Reference proteome</keyword>
<dbReference type="InterPro" id="IPR001715">
    <property type="entry name" value="CH_dom"/>
</dbReference>
<feature type="domain" description="Calponin-homology (CH)" evidence="3">
    <location>
        <begin position="28"/>
        <end position="148"/>
    </location>
</feature>
<evidence type="ECO:0000259" key="3">
    <source>
        <dbReference type="PROSITE" id="PS50021"/>
    </source>
</evidence>
<sequence length="265" mass="30188">MNSDYPATFPERYEVKDPLILEANSPIDREKIQLVSWLNQQLLTDKKITQEYKYMPIKEEGNDFFYALSDGVIVKHIINKFYNQYNIDVKYGKSGLISKNANITNVIKIANIILSKGVTISESNLSSPNKTTASLVLGFIWMLFDKFQEKNIKLSMKEEGADVTIEQFMINWVNKALEEEGVDKRINNFGNDIEDSEAYLYLLHHLNNSCSLEALNSSNLNDRAKSVLDNANLLNAGSFVEPQDIVNGDSKKNLRFVSNLYQIVN</sequence>
<dbReference type="EMBL" id="DS549719">
    <property type="protein sequence ID" value="EDR25023.1"/>
    <property type="molecule type" value="Genomic_DNA"/>
</dbReference>
<keyword evidence="2" id="KW-0009">Actin-binding</keyword>
<dbReference type="Proteomes" id="UP000008076">
    <property type="component" value="Unassembled WGS sequence"/>
</dbReference>
<feature type="non-terminal residue" evidence="4">
    <location>
        <position position="265"/>
    </location>
</feature>
<dbReference type="GO" id="GO:0005884">
    <property type="term" value="C:actin filament"/>
    <property type="evidence" value="ECO:0007669"/>
    <property type="project" value="TreeGrafter"/>
</dbReference>